<reference evidence="13 14" key="1">
    <citation type="journal article" date="2020" name="Sci. Rep.">
        <title>A novel cyanobacterial geosmin producer, revising GeoA distribution and dispersion patterns in Bacteria.</title>
        <authorList>
            <person name="Churro C."/>
            <person name="Semedo-Aguiar A.P."/>
            <person name="Silva A.D."/>
            <person name="Pereira-Leal J.B."/>
            <person name="Leite R.B."/>
        </authorList>
    </citation>
    <scope>NUCLEOTIDE SEQUENCE [LARGE SCALE GENOMIC DNA]</scope>
    <source>
        <strain evidence="13 14">IPMA8</strain>
    </source>
</reference>
<accession>A0ABX2CU28</accession>
<evidence type="ECO:0000256" key="4">
    <source>
        <dbReference type="ARBA" id="ARBA00022741"/>
    </source>
</evidence>
<keyword evidence="5 13" id="KW-0418">Kinase</keyword>
<dbReference type="EC" id="2.7.11.1" evidence="1"/>
<gene>
    <name evidence="13" type="primary">spkB_1</name>
    <name evidence="13" type="ORF">E5S67_00707</name>
</gene>
<keyword evidence="3 13" id="KW-0808">Transferase</keyword>
<feature type="domain" description="Protein kinase" evidence="11">
    <location>
        <begin position="42"/>
        <end position="318"/>
    </location>
</feature>
<evidence type="ECO:0000256" key="10">
    <source>
        <dbReference type="SAM" id="Phobius"/>
    </source>
</evidence>
<keyword evidence="10" id="KW-1133">Transmembrane helix</keyword>
<dbReference type="InterPro" id="IPR000719">
    <property type="entry name" value="Prot_kinase_dom"/>
</dbReference>
<organism evidence="13 14">
    <name type="scientific">Microcoleus asticus IPMA8</name>
    <dbReference type="NCBI Taxonomy" id="2563858"/>
    <lineage>
        <taxon>Bacteria</taxon>
        <taxon>Bacillati</taxon>
        <taxon>Cyanobacteriota</taxon>
        <taxon>Cyanophyceae</taxon>
        <taxon>Oscillatoriophycideae</taxon>
        <taxon>Oscillatoriales</taxon>
        <taxon>Microcoleaceae</taxon>
        <taxon>Microcoleus</taxon>
        <taxon>Microcoleus asticus</taxon>
    </lineage>
</organism>
<dbReference type="CDD" id="cd14014">
    <property type="entry name" value="STKc_PknB_like"/>
    <property type="match status" value="1"/>
</dbReference>
<evidence type="ECO:0000256" key="9">
    <source>
        <dbReference type="PROSITE-ProRule" id="PRU10141"/>
    </source>
</evidence>
<evidence type="ECO:0000256" key="6">
    <source>
        <dbReference type="ARBA" id="ARBA00022840"/>
    </source>
</evidence>
<keyword evidence="4 9" id="KW-0547">Nucleotide-binding</keyword>
<dbReference type="RefSeq" id="WP_172185554.1">
    <property type="nucleotide sequence ID" value="NZ_CAWPPK010000296.1"/>
</dbReference>
<keyword evidence="10" id="KW-0472">Membrane</keyword>
<feature type="binding site" evidence="9">
    <location>
        <position position="74"/>
    </location>
    <ligand>
        <name>ATP</name>
        <dbReference type="ChEBI" id="CHEBI:30616"/>
    </ligand>
</feature>
<dbReference type="InterPro" id="IPR011009">
    <property type="entry name" value="Kinase-like_dom_sf"/>
</dbReference>
<dbReference type="SUPFAM" id="SSF56112">
    <property type="entry name" value="Protein kinase-like (PK-like)"/>
    <property type="match status" value="1"/>
</dbReference>
<evidence type="ECO:0000313" key="14">
    <source>
        <dbReference type="Proteomes" id="UP000702425"/>
    </source>
</evidence>
<dbReference type="GO" id="GO:0004674">
    <property type="term" value="F:protein serine/threonine kinase activity"/>
    <property type="evidence" value="ECO:0007669"/>
    <property type="project" value="UniProtKB-EC"/>
</dbReference>
<evidence type="ECO:0000313" key="13">
    <source>
        <dbReference type="EMBL" id="NQE32990.1"/>
    </source>
</evidence>
<sequence>MCYCLNPTCQNPQNQGDAELCQSCGSKLLLTLDSETPSASRYRTVKPIGQGGFGRTFLAVDETKPLIFSQCVIKQFLQQNTAAEKAAQLFHQEAAQLQTLGKHPQIPELIAHFEQDGRQYLVQEFIDGKNLARELEQKGAFTETQIRQILNDLLPVLHFVHKSKVIHRDIKPENIIRRRLSPTPLPALETSYQPSPFQKDIVLVDFGAAKKVTATGLPQTGTIIGSAAYTAPEQLMGKAVFASDIYSLGVTCIHLLTEIPPFDLFDSAEDSWAWRNYLKTAVSDDLGRILDTMLQSATNRRYSSASAVIRHLNPKPVYLDAQPVLDAPETPAERVVTPAPGVSLFTRQEQAEIQQALQEAIAPYNVTIQVTQAKQQLNIVINRTEDNPVYYPHLSQIIATRLTDLQLNKVAAVKLLGRVNNSRRPEWKQILQIDPKIQLRNKLVRLQHNQLLKKIAPVATQEFWLPKLKTQDFWIDALMFALVWFIFGSQIVIFNSWFALIVSSGFMAVKHQVSQHKEFANKNLFASLVVLFLMTGGMGNSRILNTGIFGILLGCLVVALPLFFVKENYH</sequence>
<evidence type="ECO:0000256" key="2">
    <source>
        <dbReference type="ARBA" id="ARBA00022527"/>
    </source>
</evidence>
<evidence type="ECO:0000256" key="1">
    <source>
        <dbReference type="ARBA" id="ARBA00012513"/>
    </source>
</evidence>
<evidence type="ECO:0000259" key="12">
    <source>
        <dbReference type="PROSITE" id="PS50166"/>
    </source>
</evidence>
<dbReference type="PANTHER" id="PTHR24363">
    <property type="entry name" value="SERINE/THREONINE PROTEIN KINASE"/>
    <property type="match status" value="1"/>
</dbReference>
<keyword evidence="6 9" id="KW-0067">ATP-binding</keyword>
<protein>
    <recommendedName>
        <fullName evidence="1">non-specific serine/threonine protein kinase</fullName>
        <ecNumber evidence="1">2.7.11.1</ecNumber>
    </recommendedName>
</protein>
<dbReference type="NCBIfam" id="NF045510">
    <property type="entry name" value="4Cys_prefix_kin"/>
    <property type="match status" value="1"/>
</dbReference>
<dbReference type="Proteomes" id="UP000702425">
    <property type="component" value="Unassembled WGS sequence"/>
</dbReference>
<dbReference type="InterPro" id="IPR001494">
    <property type="entry name" value="Importin-beta_N"/>
</dbReference>
<dbReference type="InterPro" id="IPR017441">
    <property type="entry name" value="Protein_kinase_ATP_BS"/>
</dbReference>
<dbReference type="PROSITE" id="PS50011">
    <property type="entry name" value="PROTEIN_KINASE_DOM"/>
    <property type="match status" value="1"/>
</dbReference>
<comment type="catalytic activity">
    <reaction evidence="8">
        <text>L-seryl-[protein] + ATP = O-phospho-L-seryl-[protein] + ADP + H(+)</text>
        <dbReference type="Rhea" id="RHEA:17989"/>
        <dbReference type="Rhea" id="RHEA-COMP:9863"/>
        <dbReference type="Rhea" id="RHEA-COMP:11604"/>
        <dbReference type="ChEBI" id="CHEBI:15378"/>
        <dbReference type="ChEBI" id="CHEBI:29999"/>
        <dbReference type="ChEBI" id="CHEBI:30616"/>
        <dbReference type="ChEBI" id="CHEBI:83421"/>
        <dbReference type="ChEBI" id="CHEBI:456216"/>
        <dbReference type="EC" id="2.7.11.1"/>
    </reaction>
</comment>
<feature type="transmembrane region" description="Helical" evidence="10">
    <location>
        <begin position="477"/>
        <end position="502"/>
    </location>
</feature>
<evidence type="ECO:0000256" key="7">
    <source>
        <dbReference type="ARBA" id="ARBA00047899"/>
    </source>
</evidence>
<dbReference type="PANTHER" id="PTHR24363:SF0">
    <property type="entry name" value="SERINE_THREONINE KINASE LIKE DOMAIN CONTAINING 1"/>
    <property type="match status" value="1"/>
</dbReference>
<dbReference type="PROSITE" id="PS00107">
    <property type="entry name" value="PROTEIN_KINASE_ATP"/>
    <property type="match status" value="1"/>
</dbReference>
<dbReference type="PROSITE" id="PS50166">
    <property type="entry name" value="IMPORTIN_B_NT"/>
    <property type="match status" value="1"/>
</dbReference>
<feature type="domain" description="Importin N-terminal" evidence="12">
    <location>
        <begin position="373"/>
        <end position="449"/>
    </location>
</feature>
<evidence type="ECO:0000259" key="11">
    <source>
        <dbReference type="PROSITE" id="PS50011"/>
    </source>
</evidence>
<name>A0ABX2CU28_9CYAN</name>
<dbReference type="SMART" id="SM00220">
    <property type="entry name" value="S_TKc"/>
    <property type="match status" value="1"/>
</dbReference>
<dbReference type="Gene3D" id="1.10.510.10">
    <property type="entry name" value="Transferase(Phosphotransferase) domain 1"/>
    <property type="match status" value="1"/>
</dbReference>
<evidence type="ECO:0000256" key="3">
    <source>
        <dbReference type="ARBA" id="ARBA00022679"/>
    </source>
</evidence>
<comment type="catalytic activity">
    <reaction evidence="7">
        <text>L-threonyl-[protein] + ATP = O-phospho-L-threonyl-[protein] + ADP + H(+)</text>
        <dbReference type="Rhea" id="RHEA:46608"/>
        <dbReference type="Rhea" id="RHEA-COMP:11060"/>
        <dbReference type="Rhea" id="RHEA-COMP:11605"/>
        <dbReference type="ChEBI" id="CHEBI:15378"/>
        <dbReference type="ChEBI" id="CHEBI:30013"/>
        <dbReference type="ChEBI" id="CHEBI:30616"/>
        <dbReference type="ChEBI" id="CHEBI:61977"/>
        <dbReference type="ChEBI" id="CHEBI:456216"/>
        <dbReference type="EC" id="2.7.11.1"/>
    </reaction>
</comment>
<keyword evidence="14" id="KW-1185">Reference proteome</keyword>
<feature type="transmembrane region" description="Helical" evidence="10">
    <location>
        <begin position="547"/>
        <end position="565"/>
    </location>
</feature>
<dbReference type="Pfam" id="PF00069">
    <property type="entry name" value="Pkinase"/>
    <property type="match status" value="1"/>
</dbReference>
<evidence type="ECO:0000256" key="8">
    <source>
        <dbReference type="ARBA" id="ARBA00048679"/>
    </source>
</evidence>
<comment type="caution">
    <text evidence="13">The sequence shown here is derived from an EMBL/GenBank/DDBJ whole genome shotgun (WGS) entry which is preliminary data.</text>
</comment>
<keyword evidence="10" id="KW-0812">Transmembrane</keyword>
<feature type="transmembrane region" description="Helical" evidence="10">
    <location>
        <begin position="523"/>
        <end position="541"/>
    </location>
</feature>
<evidence type="ECO:0000256" key="5">
    <source>
        <dbReference type="ARBA" id="ARBA00022777"/>
    </source>
</evidence>
<dbReference type="EMBL" id="SRRZ01000008">
    <property type="protein sequence ID" value="NQE32990.1"/>
    <property type="molecule type" value="Genomic_DNA"/>
</dbReference>
<keyword evidence="2" id="KW-0723">Serine/threonine-protein kinase</keyword>
<proteinExistence type="predicted"/>